<dbReference type="OrthoDB" id="509901at2759"/>
<dbReference type="GO" id="GO:0006412">
    <property type="term" value="P:translation"/>
    <property type="evidence" value="ECO:0007669"/>
    <property type="project" value="InterPro"/>
</dbReference>
<name>A0A8I3A6H8_9AGAM</name>
<dbReference type="GO" id="GO:0005739">
    <property type="term" value="C:mitochondrion"/>
    <property type="evidence" value="ECO:0007669"/>
    <property type="project" value="TreeGrafter"/>
</dbReference>
<dbReference type="EMBL" id="JAGFBS010000029">
    <property type="protein sequence ID" value="KAG6372201.1"/>
    <property type="molecule type" value="Genomic_DNA"/>
</dbReference>
<evidence type="ECO:0000256" key="3">
    <source>
        <dbReference type="ARBA" id="ARBA00023274"/>
    </source>
</evidence>
<evidence type="ECO:0000256" key="1">
    <source>
        <dbReference type="ARBA" id="ARBA00007594"/>
    </source>
</evidence>
<dbReference type="Gene3D" id="3.30.1390.20">
    <property type="entry name" value="Ribosomal protein L30, ferredoxin-like fold domain"/>
    <property type="match status" value="1"/>
</dbReference>
<evidence type="ECO:0000256" key="2">
    <source>
        <dbReference type="ARBA" id="ARBA00022980"/>
    </source>
</evidence>
<evidence type="ECO:0000313" key="7">
    <source>
        <dbReference type="Proteomes" id="UP000683000"/>
    </source>
</evidence>
<comment type="similarity">
    <text evidence="1">Belongs to the universal ribosomal protein uL30 family.</text>
</comment>
<dbReference type="PANTHER" id="PTHR15892">
    <property type="entry name" value="MITOCHONDRIAL RIBOSOMAL PROTEIN L30"/>
    <property type="match status" value="1"/>
</dbReference>
<protein>
    <recommendedName>
        <fullName evidence="4">Large ribosomal subunit protein uL30m</fullName>
    </recommendedName>
</protein>
<keyword evidence="3" id="KW-0687">Ribonucleoprotein</keyword>
<dbReference type="PANTHER" id="PTHR15892:SF2">
    <property type="entry name" value="LARGE RIBOSOMAL SUBUNIT PROTEIN UL30M"/>
    <property type="match status" value="1"/>
</dbReference>
<dbReference type="InterPro" id="IPR036919">
    <property type="entry name" value="Ribo_uL30_ferredoxin-like_sf"/>
</dbReference>
<dbReference type="CDD" id="cd01658">
    <property type="entry name" value="Ribosomal_L30"/>
    <property type="match status" value="1"/>
</dbReference>
<evidence type="ECO:0000259" key="5">
    <source>
        <dbReference type="Pfam" id="PF00327"/>
    </source>
</evidence>
<gene>
    <name evidence="6" type="ORF">JVT61DRAFT_7994</name>
</gene>
<dbReference type="GO" id="GO:0015934">
    <property type="term" value="C:large ribosomal subunit"/>
    <property type="evidence" value="ECO:0007669"/>
    <property type="project" value="InterPro"/>
</dbReference>
<dbReference type="Proteomes" id="UP000683000">
    <property type="component" value="Unassembled WGS sequence"/>
</dbReference>
<keyword evidence="2" id="KW-0689">Ribosomal protein</keyword>
<dbReference type="InterPro" id="IPR005996">
    <property type="entry name" value="Ribosomal_uL30_bac-type"/>
</dbReference>
<sequence>MATTLVRLASPRSGILHKAVARSYSGHAPEPNTHFKITLRRSAIALGERKKETLTALGLHRRMQTVYHAYTPEAAGKILKVKELVEVKNVPASAVRTQSEQRWERRAPRGYSIGSSRLRRFS</sequence>
<reference evidence="6" key="1">
    <citation type="submission" date="2021-03" db="EMBL/GenBank/DDBJ databases">
        <title>Evolutionary innovations through gain and loss of genes in the ectomycorrhizal Boletales.</title>
        <authorList>
            <person name="Wu G."/>
            <person name="Miyauchi S."/>
            <person name="Morin E."/>
            <person name="Yang Z.-L."/>
            <person name="Xu J."/>
            <person name="Martin F.M."/>
        </authorList>
    </citation>
    <scope>NUCLEOTIDE SEQUENCE</scope>
    <source>
        <strain evidence="6">BR01</strain>
    </source>
</reference>
<dbReference type="Pfam" id="PF00327">
    <property type="entry name" value="Ribosomal_L30"/>
    <property type="match status" value="1"/>
</dbReference>
<evidence type="ECO:0000256" key="4">
    <source>
        <dbReference type="ARBA" id="ARBA00035281"/>
    </source>
</evidence>
<dbReference type="GO" id="GO:0003735">
    <property type="term" value="F:structural constituent of ribosome"/>
    <property type="evidence" value="ECO:0007669"/>
    <property type="project" value="InterPro"/>
</dbReference>
<accession>A0A8I3A6H8</accession>
<dbReference type="AlphaFoldDB" id="A0A8I3A6H8"/>
<organism evidence="6 7">
    <name type="scientific">Boletus reticuloceps</name>
    <dbReference type="NCBI Taxonomy" id="495285"/>
    <lineage>
        <taxon>Eukaryota</taxon>
        <taxon>Fungi</taxon>
        <taxon>Dikarya</taxon>
        <taxon>Basidiomycota</taxon>
        <taxon>Agaricomycotina</taxon>
        <taxon>Agaricomycetes</taxon>
        <taxon>Agaricomycetidae</taxon>
        <taxon>Boletales</taxon>
        <taxon>Boletineae</taxon>
        <taxon>Boletaceae</taxon>
        <taxon>Boletoideae</taxon>
        <taxon>Boletus</taxon>
    </lineage>
</organism>
<dbReference type="InterPro" id="IPR016082">
    <property type="entry name" value="Ribosomal_uL30_ferredoxin-like"/>
</dbReference>
<dbReference type="NCBIfam" id="TIGR01308">
    <property type="entry name" value="rpmD_bact"/>
    <property type="match status" value="1"/>
</dbReference>
<comment type="caution">
    <text evidence="6">The sequence shown here is derived from an EMBL/GenBank/DDBJ whole genome shotgun (WGS) entry which is preliminary data.</text>
</comment>
<keyword evidence="7" id="KW-1185">Reference proteome</keyword>
<dbReference type="SUPFAM" id="SSF55129">
    <property type="entry name" value="Ribosomal protein L30p/L7e"/>
    <property type="match status" value="1"/>
</dbReference>
<feature type="domain" description="Large ribosomal subunit protein uL30-like ferredoxin-like fold" evidence="5">
    <location>
        <begin position="35"/>
        <end position="85"/>
    </location>
</feature>
<proteinExistence type="inferred from homology"/>
<evidence type="ECO:0000313" key="6">
    <source>
        <dbReference type="EMBL" id="KAG6372201.1"/>
    </source>
</evidence>